<dbReference type="PRINTS" id="PR00126">
    <property type="entry name" value="ATPASEGAMMA"/>
</dbReference>
<keyword evidence="5 10" id="KW-0375">Hydrogen ion transport</keyword>
<name>E3H899_ILYPC</name>
<evidence type="ECO:0000256" key="9">
    <source>
        <dbReference type="ARBA" id="ARBA00023310"/>
    </source>
</evidence>
<dbReference type="Gene3D" id="3.40.1380.10">
    <property type="match status" value="1"/>
</dbReference>
<dbReference type="eggNOG" id="COG0224">
    <property type="taxonomic scope" value="Bacteria"/>
</dbReference>
<dbReference type="GO" id="GO:0005886">
    <property type="term" value="C:plasma membrane"/>
    <property type="evidence" value="ECO:0007669"/>
    <property type="project" value="UniProtKB-SubCell"/>
</dbReference>
<feature type="coiled-coil region" evidence="11">
    <location>
        <begin position="239"/>
        <end position="266"/>
    </location>
</feature>
<evidence type="ECO:0000256" key="1">
    <source>
        <dbReference type="ARBA" id="ARBA00003456"/>
    </source>
</evidence>
<evidence type="ECO:0000256" key="2">
    <source>
        <dbReference type="ARBA" id="ARBA00004170"/>
    </source>
</evidence>
<dbReference type="KEGG" id="ipo:Ilyop_0206"/>
<keyword evidence="8 10" id="KW-0139">CF(1)</keyword>
<dbReference type="CDD" id="cd12151">
    <property type="entry name" value="F1-ATPase_gamma"/>
    <property type="match status" value="1"/>
</dbReference>
<dbReference type="EMBL" id="CP002281">
    <property type="protein sequence ID" value="ADO81995.1"/>
    <property type="molecule type" value="Genomic_DNA"/>
</dbReference>
<gene>
    <name evidence="10" type="primary">atpG</name>
    <name evidence="12" type="ordered locus">Ilyop_0206</name>
</gene>
<dbReference type="NCBIfam" id="TIGR01146">
    <property type="entry name" value="ATPsyn_F1gamma"/>
    <property type="match status" value="1"/>
</dbReference>
<dbReference type="RefSeq" id="WP_013386666.1">
    <property type="nucleotide sequence ID" value="NC_014632.1"/>
</dbReference>
<dbReference type="InterPro" id="IPR035968">
    <property type="entry name" value="ATP_synth_F1_ATPase_gsu"/>
</dbReference>
<evidence type="ECO:0000256" key="7">
    <source>
        <dbReference type="ARBA" id="ARBA00023136"/>
    </source>
</evidence>
<keyword evidence="10" id="KW-1003">Cell membrane</keyword>
<comment type="function">
    <text evidence="1 10">Produces ATP from ADP in the presence of a proton gradient across the membrane. The gamma chain is believed to be important in regulating ATPase activity and the flow of protons through the CF(0) complex.</text>
</comment>
<keyword evidence="13" id="KW-1185">Reference proteome</keyword>
<evidence type="ECO:0000256" key="10">
    <source>
        <dbReference type="HAMAP-Rule" id="MF_00815"/>
    </source>
</evidence>
<keyword evidence="10" id="KW-0997">Cell inner membrane</keyword>
<dbReference type="Proteomes" id="UP000006875">
    <property type="component" value="Chromosome"/>
</dbReference>
<dbReference type="Gene3D" id="1.10.287.80">
    <property type="entry name" value="ATP synthase, gamma subunit, helix hairpin domain"/>
    <property type="match status" value="1"/>
</dbReference>
<dbReference type="GO" id="GO:0005524">
    <property type="term" value="F:ATP binding"/>
    <property type="evidence" value="ECO:0007669"/>
    <property type="project" value="UniProtKB-UniRule"/>
</dbReference>
<dbReference type="HAMAP" id="MF_00815">
    <property type="entry name" value="ATP_synth_gamma_bact"/>
    <property type="match status" value="1"/>
</dbReference>
<dbReference type="PANTHER" id="PTHR11693">
    <property type="entry name" value="ATP SYNTHASE GAMMA CHAIN"/>
    <property type="match status" value="1"/>
</dbReference>
<dbReference type="OrthoDB" id="9812769at2"/>
<evidence type="ECO:0000313" key="13">
    <source>
        <dbReference type="Proteomes" id="UP000006875"/>
    </source>
</evidence>
<evidence type="ECO:0000256" key="4">
    <source>
        <dbReference type="ARBA" id="ARBA00022448"/>
    </source>
</evidence>
<protein>
    <recommendedName>
        <fullName evidence="10">ATP synthase gamma chain</fullName>
    </recommendedName>
    <alternativeName>
        <fullName evidence="10">ATP synthase F1 sector gamma subunit</fullName>
    </alternativeName>
    <alternativeName>
        <fullName evidence="10">F-ATPase gamma subunit</fullName>
    </alternativeName>
</protein>
<dbReference type="Pfam" id="PF00231">
    <property type="entry name" value="ATP-synt"/>
    <property type="match status" value="1"/>
</dbReference>
<sequence length="282" mass="31855">MAGGKELKGRIKSVQSTHQITKAMEIVSSTKFKRFSALVNQSKPYSESMDNVLKNIAAGIKSERHPLFDGKKDVKKIGVIVMTSDRGLCGGFNNATLKKMEILIAENPDKEVSIIGVGKKARDYCNKRNYDLKAEYIQLIPETMFVKAKEISENIVEYFYEDIFDEVYMIYNEFISAMQTELIVKKVLPIERVEVQENTTYIFEPSVEGILSSLLPKYLNIRIYQAILENTASEHSARKNAMKNATDNAEEMIADLNLQYNRERQAAVTQEISEIVSGASAL</sequence>
<dbReference type="GO" id="GO:0042777">
    <property type="term" value="P:proton motive force-driven plasma membrane ATP synthesis"/>
    <property type="evidence" value="ECO:0007669"/>
    <property type="project" value="UniProtKB-UniRule"/>
</dbReference>
<dbReference type="AlphaFoldDB" id="E3H899"/>
<evidence type="ECO:0000256" key="5">
    <source>
        <dbReference type="ARBA" id="ARBA00022781"/>
    </source>
</evidence>
<dbReference type="InterPro" id="IPR023632">
    <property type="entry name" value="ATP_synth_F1_gsu_CS"/>
</dbReference>
<keyword evidence="4 10" id="KW-0813">Transport</keyword>
<dbReference type="SUPFAM" id="SSF52943">
    <property type="entry name" value="ATP synthase (F1-ATPase), gamma subunit"/>
    <property type="match status" value="1"/>
</dbReference>
<keyword evidence="11" id="KW-0175">Coiled coil</keyword>
<comment type="subcellular location">
    <subcellularLocation>
        <location evidence="10">Cell inner membrane</location>
        <topology evidence="10">Peripheral membrane protein</topology>
    </subcellularLocation>
    <subcellularLocation>
        <location evidence="2">Membrane</location>
        <topology evidence="2">Peripheral membrane protein</topology>
    </subcellularLocation>
</comment>
<dbReference type="GO" id="GO:0046933">
    <property type="term" value="F:proton-transporting ATP synthase activity, rotational mechanism"/>
    <property type="evidence" value="ECO:0007669"/>
    <property type="project" value="UniProtKB-UniRule"/>
</dbReference>
<reference evidence="12 13" key="1">
    <citation type="journal article" date="2010" name="Stand. Genomic Sci.">
        <title>Complete genome sequence of Ilyobacter polytropus type strain (CuHbu1).</title>
        <authorList>
            <person name="Sikorski J."/>
            <person name="Chertkov O."/>
            <person name="Lapidus A."/>
            <person name="Nolan M."/>
            <person name="Lucas S."/>
            <person name="Del Rio T.G."/>
            <person name="Tice H."/>
            <person name="Cheng J.F."/>
            <person name="Tapia R."/>
            <person name="Han C."/>
            <person name="Goodwin L."/>
            <person name="Pitluck S."/>
            <person name="Liolios K."/>
            <person name="Ivanova N."/>
            <person name="Mavromatis K."/>
            <person name="Mikhailova N."/>
            <person name="Pati A."/>
            <person name="Chen A."/>
            <person name="Palaniappan K."/>
            <person name="Land M."/>
            <person name="Hauser L."/>
            <person name="Chang Y.J."/>
            <person name="Jeffries C.D."/>
            <person name="Brambilla E."/>
            <person name="Yasawong M."/>
            <person name="Rohde M."/>
            <person name="Pukall R."/>
            <person name="Spring S."/>
            <person name="Goker M."/>
            <person name="Woyke T."/>
            <person name="Bristow J."/>
            <person name="Eisen J.A."/>
            <person name="Markowitz V."/>
            <person name="Hugenholtz P."/>
            <person name="Kyrpides N.C."/>
            <person name="Klenk H.P."/>
        </authorList>
    </citation>
    <scope>NUCLEOTIDE SEQUENCE [LARGE SCALE GENOMIC DNA]</scope>
    <source>
        <strain evidence="13">ATCC 51220 / DSM 2926 / LMG 16218 / CuHBu1</strain>
    </source>
</reference>
<organism evidence="12 13">
    <name type="scientific">Ilyobacter polytropus (strain ATCC 51220 / DSM 2926 / LMG 16218 / CuHBu1)</name>
    <dbReference type="NCBI Taxonomy" id="572544"/>
    <lineage>
        <taxon>Bacteria</taxon>
        <taxon>Fusobacteriati</taxon>
        <taxon>Fusobacteriota</taxon>
        <taxon>Fusobacteriia</taxon>
        <taxon>Fusobacteriales</taxon>
        <taxon>Fusobacteriaceae</taxon>
        <taxon>Ilyobacter</taxon>
    </lineage>
</organism>
<comment type="subunit">
    <text evidence="10">F-type ATPases have 2 components, CF(1) - the catalytic core - and CF(0) - the membrane proton channel. CF(1) has five subunits: alpha(3), beta(3), gamma(1), delta(1), epsilon(1). CF(0) has three main subunits: a, b and c.</text>
</comment>
<dbReference type="InterPro" id="IPR000131">
    <property type="entry name" value="ATP_synth_F1_gsu"/>
</dbReference>
<dbReference type="STRING" id="572544.Ilyop_0206"/>
<keyword evidence="6 10" id="KW-0406">Ion transport</keyword>
<evidence type="ECO:0000256" key="11">
    <source>
        <dbReference type="SAM" id="Coils"/>
    </source>
</evidence>
<accession>E3H899</accession>
<dbReference type="PANTHER" id="PTHR11693:SF22">
    <property type="entry name" value="ATP SYNTHASE SUBUNIT GAMMA, MITOCHONDRIAL"/>
    <property type="match status" value="1"/>
</dbReference>
<evidence type="ECO:0000313" key="12">
    <source>
        <dbReference type="EMBL" id="ADO81995.1"/>
    </source>
</evidence>
<evidence type="ECO:0000256" key="6">
    <source>
        <dbReference type="ARBA" id="ARBA00023065"/>
    </source>
</evidence>
<evidence type="ECO:0000256" key="8">
    <source>
        <dbReference type="ARBA" id="ARBA00023196"/>
    </source>
</evidence>
<evidence type="ECO:0000256" key="3">
    <source>
        <dbReference type="ARBA" id="ARBA00007681"/>
    </source>
</evidence>
<proteinExistence type="inferred from homology"/>
<dbReference type="PROSITE" id="PS00153">
    <property type="entry name" value="ATPASE_GAMMA"/>
    <property type="match status" value="1"/>
</dbReference>
<dbReference type="HOGENOM" id="CLU_050669_0_1_0"/>
<keyword evidence="7 10" id="KW-0472">Membrane</keyword>
<dbReference type="GO" id="GO:0045259">
    <property type="term" value="C:proton-transporting ATP synthase complex"/>
    <property type="evidence" value="ECO:0007669"/>
    <property type="project" value="UniProtKB-KW"/>
</dbReference>
<keyword evidence="9 10" id="KW-0066">ATP synthesis</keyword>
<comment type="similarity">
    <text evidence="3 10">Belongs to the ATPase gamma chain family.</text>
</comment>